<dbReference type="AlphaFoldDB" id="A0A372JPG6"/>
<accession>A0A372JPG6</accession>
<keyword evidence="2" id="KW-1185">Reference proteome</keyword>
<organism evidence="1 2">
    <name type="scientific">Actinomadura logoneensis</name>
    <dbReference type="NCBI Taxonomy" id="2293572"/>
    <lineage>
        <taxon>Bacteria</taxon>
        <taxon>Bacillati</taxon>
        <taxon>Actinomycetota</taxon>
        <taxon>Actinomycetes</taxon>
        <taxon>Streptosporangiales</taxon>
        <taxon>Thermomonosporaceae</taxon>
        <taxon>Actinomadura</taxon>
    </lineage>
</organism>
<name>A0A372JPG6_9ACTN</name>
<dbReference type="EMBL" id="QURH01000178">
    <property type="protein sequence ID" value="RFU41921.1"/>
    <property type="molecule type" value="Genomic_DNA"/>
</dbReference>
<proteinExistence type="predicted"/>
<evidence type="ECO:0008006" key="3">
    <source>
        <dbReference type="Google" id="ProtNLM"/>
    </source>
</evidence>
<comment type="caution">
    <text evidence="1">The sequence shown here is derived from an EMBL/GenBank/DDBJ whole genome shotgun (WGS) entry which is preliminary data.</text>
</comment>
<reference evidence="1 2" key="1">
    <citation type="submission" date="2018-08" db="EMBL/GenBank/DDBJ databases">
        <title>Actinomadura jelena sp. nov., a novel Actinomycete isolated from soil in Chad.</title>
        <authorList>
            <person name="Shi L."/>
        </authorList>
    </citation>
    <scope>NUCLEOTIDE SEQUENCE [LARGE SCALE GENOMIC DNA]</scope>
    <source>
        <strain evidence="1 2">NEAU-G17</strain>
    </source>
</reference>
<evidence type="ECO:0000313" key="1">
    <source>
        <dbReference type="EMBL" id="RFU41921.1"/>
    </source>
</evidence>
<evidence type="ECO:0000313" key="2">
    <source>
        <dbReference type="Proteomes" id="UP000261811"/>
    </source>
</evidence>
<protein>
    <recommendedName>
        <fullName evidence="3">Lipoprotein</fullName>
    </recommendedName>
</protein>
<dbReference type="Proteomes" id="UP000261811">
    <property type="component" value="Unassembled WGS sequence"/>
</dbReference>
<dbReference type="OrthoDB" id="3479014at2"/>
<sequence length="177" mass="18410">MLRTRSLGVVAAVVALASGCGSSGPAKGTTPKDHVRGDAQVLSVAYPKDWQAGPDQSVALSRQAPDRTAFLEVVKDVSTTATADQLSSLAEMGPQLQTKGYRRTDEKKIDVAGAKAAERLDFTFDGFAGTANAPGQGVFVAVLGGDRHAHLVRITFQRGKLSDGALTDIVSSIKVGS</sequence>
<gene>
    <name evidence="1" type="ORF">DZF91_09290</name>
</gene>
<dbReference type="RefSeq" id="WP_117357067.1">
    <property type="nucleotide sequence ID" value="NZ_QURH01000178.1"/>
</dbReference>
<dbReference type="PROSITE" id="PS51257">
    <property type="entry name" value="PROKAR_LIPOPROTEIN"/>
    <property type="match status" value="1"/>
</dbReference>